<evidence type="ECO:0000256" key="1">
    <source>
        <dbReference type="SAM" id="Phobius"/>
    </source>
</evidence>
<name>X0Y7J8_9ZZZZ</name>
<dbReference type="AlphaFoldDB" id="X0Y7J8"/>
<gene>
    <name evidence="2" type="ORF">S01H1_75811</name>
</gene>
<keyword evidence="1" id="KW-0472">Membrane</keyword>
<reference evidence="2" key="1">
    <citation type="journal article" date="2014" name="Front. Microbiol.">
        <title>High frequency of phylogenetically diverse reductive dehalogenase-homologous genes in deep subseafloor sedimentary metagenomes.</title>
        <authorList>
            <person name="Kawai M."/>
            <person name="Futagami T."/>
            <person name="Toyoda A."/>
            <person name="Takaki Y."/>
            <person name="Nishi S."/>
            <person name="Hori S."/>
            <person name="Arai W."/>
            <person name="Tsubouchi T."/>
            <person name="Morono Y."/>
            <person name="Uchiyama I."/>
            <person name="Ito T."/>
            <person name="Fujiyama A."/>
            <person name="Inagaki F."/>
            <person name="Takami H."/>
        </authorList>
    </citation>
    <scope>NUCLEOTIDE SEQUENCE</scope>
    <source>
        <strain evidence="2">Expedition CK06-06</strain>
    </source>
</reference>
<sequence>MPDKLNGWQGKLLGAALGLAVLGIVGGVAVYANQGRIEERVANVEEDADACCTEAGEATKALIRLETRFDGLEKNQDMILQKLDKLIEKK</sequence>
<protein>
    <submittedName>
        <fullName evidence="2">Uncharacterized protein</fullName>
    </submittedName>
</protein>
<feature type="transmembrane region" description="Helical" evidence="1">
    <location>
        <begin position="12"/>
        <end position="32"/>
    </location>
</feature>
<proteinExistence type="predicted"/>
<evidence type="ECO:0000313" key="2">
    <source>
        <dbReference type="EMBL" id="GAG51740.1"/>
    </source>
</evidence>
<keyword evidence="1" id="KW-0812">Transmembrane</keyword>
<accession>X0Y7J8</accession>
<dbReference type="EMBL" id="BARS01050828">
    <property type="protein sequence ID" value="GAG51740.1"/>
    <property type="molecule type" value="Genomic_DNA"/>
</dbReference>
<organism evidence="2">
    <name type="scientific">marine sediment metagenome</name>
    <dbReference type="NCBI Taxonomy" id="412755"/>
    <lineage>
        <taxon>unclassified sequences</taxon>
        <taxon>metagenomes</taxon>
        <taxon>ecological metagenomes</taxon>
    </lineage>
</organism>
<keyword evidence="1" id="KW-1133">Transmembrane helix</keyword>
<comment type="caution">
    <text evidence="2">The sequence shown here is derived from an EMBL/GenBank/DDBJ whole genome shotgun (WGS) entry which is preliminary data.</text>
</comment>